<comment type="similarity">
    <text evidence="1">Belongs to the free Met sulfoxide reductase family.</text>
</comment>
<gene>
    <name evidence="3" type="ORF">B7Y86_07100</name>
</gene>
<dbReference type="Gene3D" id="3.30.450.40">
    <property type="match status" value="1"/>
</dbReference>
<comment type="caution">
    <text evidence="3">The sequence shown here is derived from an EMBL/GenBank/DDBJ whole genome shotgun (WGS) entry which is preliminary data.</text>
</comment>
<dbReference type="Proteomes" id="UP000216147">
    <property type="component" value="Unassembled WGS sequence"/>
</dbReference>
<dbReference type="FunFam" id="3.30.450.40:FF:000008">
    <property type="entry name" value="GAF domain-containing proteins"/>
    <property type="match status" value="1"/>
</dbReference>
<dbReference type="InterPro" id="IPR000614">
    <property type="entry name" value="FRMsr_CS"/>
</dbReference>
<dbReference type="InterPro" id="IPR003018">
    <property type="entry name" value="GAF"/>
</dbReference>
<protein>
    <submittedName>
        <fullName evidence="3">Diguanylate phosphodiesterase</fullName>
    </submittedName>
</protein>
<dbReference type="GO" id="GO:0005829">
    <property type="term" value="C:cytosol"/>
    <property type="evidence" value="ECO:0007669"/>
    <property type="project" value="TreeGrafter"/>
</dbReference>
<feature type="domain" description="GAF" evidence="2">
    <location>
        <begin position="55"/>
        <end position="158"/>
    </location>
</feature>
<proteinExistence type="inferred from homology"/>
<dbReference type="SUPFAM" id="SSF55781">
    <property type="entry name" value="GAF domain-like"/>
    <property type="match status" value="1"/>
</dbReference>
<dbReference type="InterPro" id="IPR051330">
    <property type="entry name" value="Phosphatase_reg/MetRdx"/>
</dbReference>
<evidence type="ECO:0000313" key="4">
    <source>
        <dbReference type="Proteomes" id="UP000216147"/>
    </source>
</evidence>
<evidence type="ECO:0000256" key="1">
    <source>
        <dbReference type="ARBA" id="ARBA00038454"/>
    </source>
</evidence>
<evidence type="ECO:0000313" key="3">
    <source>
        <dbReference type="EMBL" id="OYX57455.1"/>
    </source>
</evidence>
<dbReference type="PROSITE" id="PS01320">
    <property type="entry name" value="UPF0067"/>
    <property type="match status" value="1"/>
</dbReference>
<dbReference type="GO" id="GO:0033745">
    <property type="term" value="F:L-methionine-(R)-S-oxide reductase activity"/>
    <property type="evidence" value="ECO:0007669"/>
    <property type="project" value="TreeGrafter"/>
</dbReference>
<dbReference type="Pfam" id="PF13185">
    <property type="entry name" value="GAF_2"/>
    <property type="match status" value="1"/>
</dbReference>
<dbReference type="InterPro" id="IPR029016">
    <property type="entry name" value="GAF-like_dom_sf"/>
</dbReference>
<evidence type="ECO:0000259" key="2">
    <source>
        <dbReference type="Pfam" id="PF13185"/>
    </source>
</evidence>
<accession>A0A258HKA1</accession>
<sequence>MSYVARDDRPADKAARYAEVEAEILAVLDGEPNTTARMATVASMLADAFEDYFWAGFYVVDPTKARELVVGPYQGTLGCLRIAFGRGVCGTAAETRQTQLVEDVHAFPGHIACDGRSESEIVVPVIDRSGELIAVFDVDATRKAAFDATDAEALERLLGKVFG</sequence>
<organism evidence="3 4">
    <name type="scientific">Brevundimonas subvibrioides</name>
    <dbReference type="NCBI Taxonomy" id="74313"/>
    <lineage>
        <taxon>Bacteria</taxon>
        <taxon>Pseudomonadati</taxon>
        <taxon>Pseudomonadota</taxon>
        <taxon>Alphaproteobacteria</taxon>
        <taxon>Caulobacterales</taxon>
        <taxon>Caulobacteraceae</taxon>
        <taxon>Brevundimonas</taxon>
    </lineage>
</organism>
<dbReference type="AlphaFoldDB" id="A0A258HKA1"/>
<dbReference type="PANTHER" id="PTHR21021:SF15">
    <property type="entry name" value="FREE METHIONINE-R-SULFOXIDE REDUCTASE"/>
    <property type="match status" value="1"/>
</dbReference>
<reference evidence="3 4" key="1">
    <citation type="submission" date="2017-03" db="EMBL/GenBank/DDBJ databases">
        <title>Lifting the veil on microbial sulfur biogeochemistry in mining wastewaters.</title>
        <authorList>
            <person name="Kantor R.S."/>
            <person name="Colenbrander Nelson T."/>
            <person name="Marshall S."/>
            <person name="Bennett D."/>
            <person name="Apte S."/>
            <person name="Camacho D."/>
            <person name="Thomas B.C."/>
            <person name="Warren L.A."/>
            <person name="Banfield J.F."/>
        </authorList>
    </citation>
    <scope>NUCLEOTIDE SEQUENCE [LARGE SCALE GENOMIC DNA]</scope>
    <source>
        <strain evidence="3">32-68-21</strain>
    </source>
</reference>
<dbReference type="EMBL" id="NCEQ01000006">
    <property type="protein sequence ID" value="OYX57455.1"/>
    <property type="molecule type" value="Genomic_DNA"/>
</dbReference>
<dbReference type="PANTHER" id="PTHR21021">
    <property type="entry name" value="GAF/PUTATIVE CYTOSKELETAL PROTEIN"/>
    <property type="match status" value="1"/>
</dbReference>
<name>A0A258HKA1_9CAUL</name>